<dbReference type="InterPro" id="IPR016167">
    <property type="entry name" value="FAD-bd_PCMH_sub1"/>
</dbReference>
<dbReference type="PANTHER" id="PTHR42973:SF39">
    <property type="entry name" value="FAD-BINDING PCMH-TYPE DOMAIN-CONTAINING PROTEIN"/>
    <property type="match status" value="1"/>
</dbReference>
<evidence type="ECO:0000313" key="7">
    <source>
        <dbReference type="EMBL" id="KAK3938479.1"/>
    </source>
</evidence>
<comment type="cofactor">
    <cofactor evidence="1">
        <name>FAD</name>
        <dbReference type="ChEBI" id="CHEBI:57692"/>
    </cofactor>
</comment>
<organism evidence="7 8">
    <name type="scientific">Diplogelasinospora grovesii</name>
    <dbReference type="NCBI Taxonomy" id="303347"/>
    <lineage>
        <taxon>Eukaryota</taxon>
        <taxon>Fungi</taxon>
        <taxon>Dikarya</taxon>
        <taxon>Ascomycota</taxon>
        <taxon>Pezizomycotina</taxon>
        <taxon>Sordariomycetes</taxon>
        <taxon>Sordariomycetidae</taxon>
        <taxon>Sordariales</taxon>
        <taxon>Diplogelasinosporaceae</taxon>
        <taxon>Diplogelasinospora</taxon>
    </lineage>
</organism>
<keyword evidence="3" id="KW-0285">Flavoprotein</keyword>
<accession>A0AAN6S2U2</accession>
<name>A0AAN6S2U2_9PEZI</name>
<dbReference type="InterPro" id="IPR050416">
    <property type="entry name" value="FAD-linked_Oxidoreductase"/>
</dbReference>
<protein>
    <submittedName>
        <fullName evidence="7">FAD binding domain protein</fullName>
    </submittedName>
</protein>
<dbReference type="InterPro" id="IPR036318">
    <property type="entry name" value="FAD-bd_PCMH-like_sf"/>
</dbReference>
<reference evidence="8" key="1">
    <citation type="journal article" date="2023" name="Mol. Phylogenet. Evol.">
        <title>Genome-scale phylogeny and comparative genomics of the fungal order Sordariales.</title>
        <authorList>
            <person name="Hensen N."/>
            <person name="Bonometti L."/>
            <person name="Westerberg I."/>
            <person name="Brannstrom I.O."/>
            <person name="Guillou S."/>
            <person name="Cros-Aarteil S."/>
            <person name="Calhoun S."/>
            <person name="Haridas S."/>
            <person name="Kuo A."/>
            <person name="Mondo S."/>
            <person name="Pangilinan J."/>
            <person name="Riley R."/>
            <person name="LaButti K."/>
            <person name="Andreopoulos B."/>
            <person name="Lipzen A."/>
            <person name="Chen C."/>
            <person name="Yan M."/>
            <person name="Daum C."/>
            <person name="Ng V."/>
            <person name="Clum A."/>
            <person name="Steindorff A."/>
            <person name="Ohm R.A."/>
            <person name="Martin F."/>
            <person name="Silar P."/>
            <person name="Natvig D.O."/>
            <person name="Lalanne C."/>
            <person name="Gautier V."/>
            <person name="Ament-Velasquez S.L."/>
            <person name="Kruys A."/>
            <person name="Hutchinson M.I."/>
            <person name="Powell A.J."/>
            <person name="Barry K."/>
            <person name="Miller A.N."/>
            <person name="Grigoriev I.V."/>
            <person name="Debuchy R."/>
            <person name="Gladieux P."/>
            <person name="Hiltunen Thoren M."/>
            <person name="Johannesson H."/>
        </authorList>
    </citation>
    <scope>NUCLEOTIDE SEQUENCE [LARGE SCALE GENOMIC DNA]</scope>
    <source>
        <strain evidence="8">CBS 340.73</strain>
    </source>
</reference>
<keyword evidence="4" id="KW-0274">FAD</keyword>
<dbReference type="SUPFAM" id="SSF56176">
    <property type="entry name" value="FAD-binding/transporter-associated domain-like"/>
    <property type="match status" value="1"/>
</dbReference>
<keyword evidence="5" id="KW-0560">Oxidoreductase</keyword>
<dbReference type="InterPro" id="IPR016166">
    <property type="entry name" value="FAD-bd_PCMH"/>
</dbReference>
<sequence>MAFLCETVKTSLSQLLADAPALVLFHTYHPDIPVLTPSSPDYHTHHQEYNAYNAILPLAIIFPSNADQLIAAVKYCTSQRAPVAITVRGGGHDAYGRNALAGAVQIDFHLMKEITIQASDLKSSEDCIAAVDPGVTAIELHRALDAAGRAAPTGWVGTVGVTGWACGGGYGLEAGTWGLGVDGIVGARLVTPNGELVDTDDDPELLWAVRGAGLGNFGVIFELRLRTYRKPRYLAGMLAFPLHEGEKVLSGLQELSDKGQVPANFSNELMVNTTELRPAIMFLFAWVCDGEDVTSGWAFLARLKSLGTVVLDTIAETSILQFHELLHQNPAVTARGYYTMHSLALPRLTPELIKLVMDRPPPPGGTSAILFHYARGRTLQPNLAAAWANRDEHYIWTPCGFAELDANVEQKDAAKRWSEELYQAAVDAGLGLEKGYWSLSRPEHCDAVRFFGEDTVARLRKLKKKYNPQNALPAALPVLV</sequence>
<dbReference type="AlphaFoldDB" id="A0AAN6S2U2"/>
<comment type="similarity">
    <text evidence="2">Belongs to the oxygen-dependent FAD-linked oxidoreductase family.</text>
</comment>
<evidence type="ECO:0000256" key="3">
    <source>
        <dbReference type="ARBA" id="ARBA00022630"/>
    </source>
</evidence>
<dbReference type="Gene3D" id="3.30.465.10">
    <property type="match status" value="1"/>
</dbReference>
<dbReference type="Pfam" id="PF01565">
    <property type="entry name" value="FAD_binding_4"/>
    <property type="match status" value="1"/>
</dbReference>
<dbReference type="EMBL" id="MU853829">
    <property type="protein sequence ID" value="KAK3938479.1"/>
    <property type="molecule type" value="Genomic_DNA"/>
</dbReference>
<dbReference type="PANTHER" id="PTHR42973">
    <property type="entry name" value="BINDING OXIDOREDUCTASE, PUTATIVE (AFU_ORTHOLOGUE AFUA_1G17690)-RELATED"/>
    <property type="match status" value="1"/>
</dbReference>
<dbReference type="InterPro" id="IPR006094">
    <property type="entry name" value="Oxid_FAD_bind_N"/>
</dbReference>
<dbReference type="GO" id="GO:0071949">
    <property type="term" value="F:FAD binding"/>
    <property type="evidence" value="ECO:0007669"/>
    <property type="project" value="InterPro"/>
</dbReference>
<evidence type="ECO:0000313" key="8">
    <source>
        <dbReference type="Proteomes" id="UP001303473"/>
    </source>
</evidence>
<gene>
    <name evidence="7" type="ORF">QBC46DRAFT_460247</name>
</gene>
<evidence type="ECO:0000256" key="2">
    <source>
        <dbReference type="ARBA" id="ARBA00005466"/>
    </source>
</evidence>
<dbReference type="GO" id="GO:0016491">
    <property type="term" value="F:oxidoreductase activity"/>
    <property type="evidence" value="ECO:0007669"/>
    <property type="project" value="UniProtKB-KW"/>
</dbReference>
<dbReference type="PROSITE" id="PS51387">
    <property type="entry name" value="FAD_PCMH"/>
    <property type="match status" value="1"/>
</dbReference>
<evidence type="ECO:0000256" key="1">
    <source>
        <dbReference type="ARBA" id="ARBA00001974"/>
    </source>
</evidence>
<dbReference type="Proteomes" id="UP001303473">
    <property type="component" value="Unassembled WGS sequence"/>
</dbReference>
<evidence type="ECO:0000256" key="4">
    <source>
        <dbReference type="ARBA" id="ARBA00022827"/>
    </source>
</evidence>
<dbReference type="InterPro" id="IPR016169">
    <property type="entry name" value="FAD-bd_PCMH_sub2"/>
</dbReference>
<comment type="caution">
    <text evidence="7">The sequence shown here is derived from an EMBL/GenBank/DDBJ whole genome shotgun (WGS) entry which is preliminary data.</text>
</comment>
<dbReference type="Gene3D" id="3.30.43.10">
    <property type="entry name" value="Uridine Diphospho-n-acetylenolpyruvylglucosamine Reductase, domain 2"/>
    <property type="match status" value="1"/>
</dbReference>
<feature type="domain" description="FAD-binding PCMH-type" evidence="6">
    <location>
        <begin position="53"/>
        <end position="230"/>
    </location>
</feature>
<evidence type="ECO:0000259" key="6">
    <source>
        <dbReference type="PROSITE" id="PS51387"/>
    </source>
</evidence>
<dbReference type="Gene3D" id="3.40.462.20">
    <property type="match status" value="1"/>
</dbReference>
<proteinExistence type="inferred from homology"/>
<keyword evidence="8" id="KW-1185">Reference proteome</keyword>
<evidence type="ECO:0000256" key="5">
    <source>
        <dbReference type="ARBA" id="ARBA00023002"/>
    </source>
</evidence>